<feature type="non-terminal residue" evidence="2">
    <location>
        <position position="79"/>
    </location>
</feature>
<keyword evidence="1" id="KW-0812">Transmembrane</keyword>
<accession>A0A074V965</accession>
<evidence type="ECO:0000313" key="2">
    <source>
        <dbReference type="EMBL" id="KEQ01938.1"/>
    </source>
</evidence>
<feature type="transmembrane region" description="Helical" evidence="1">
    <location>
        <begin position="37"/>
        <end position="60"/>
    </location>
</feature>
<dbReference type="EMBL" id="AVQL01000225">
    <property type="protein sequence ID" value="KEQ01938.1"/>
    <property type="molecule type" value="Genomic_DNA"/>
</dbReference>
<evidence type="ECO:0000256" key="1">
    <source>
        <dbReference type="SAM" id="Phobius"/>
    </source>
</evidence>
<organism evidence="2 3">
    <name type="scientific">Snodgrassella alvi SCGC AB-598-J21</name>
    <dbReference type="NCBI Taxonomy" id="1385367"/>
    <lineage>
        <taxon>Bacteria</taxon>
        <taxon>Pseudomonadati</taxon>
        <taxon>Pseudomonadota</taxon>
        <taxon>Betaproteobacteria</taxon>
        <taxon>Neisseriales</taxon>
        <taxon>Neisseriaceae</taxon>
        <taxon>Snodgrassella</taxon>
    </lineage>
</organism>
<keyword evidence="1" id="KW-0472">Membrane</keyword>
<gene>
    <name evidence="2" type="ORF">SASC598J21_002820</name>
</gene>
<proteinExistence type="predicted"/>
<evidence type="ECO:0000313" key="3">
    <source>
        <dbReference type="Proteomes" id="UP000027644"/>
    </source>
</evidence>
<reference evidence="2 3" key="1">
    <citation type="journal article" date="2014" name="PLoS Genet.">
        <title>Hidden diversity in honey bee gut symbionts detected by single-cell genomics.</title>
        <authorList>
            <person name="Engel P."/>
            <person name="Stepanauskas R."/>
            <person name="Moran N."/>
        </authorList>
    </citation>
    <scope>NUCLEOTIDE SEQUENCE [LARGE SCALE GENOMIC DNA]</scope>
    <source>
        <strain evidence="2 3">SCGC AB-598-J21</strain>
    </source>
</reference>
<name>A0A074V965_9NEIS</name>
<sequence length="79" mass="9518">MLRWNPLRQFSSRVNSQLSKLAQVNQKITQRPKILKLWLLCSFLWLILICGLTAFLYWYYDKNWLQNHKFHLIILALAG</sequence>
<dbReference type="Proteomes" id="UP000027644">
    <property type="component" value="Unassembled WGS sequence"/>
</dbReference>
<protein>
    <submittedName>
        <fullName evidence="2">Uncharacterized protein</fullName>
    </submittedName>
</protein>
<comment type="caution">
    <text evidence="2">The sequence shown here is derived from an EMBL/GenBank/DDBJ whole genome shotgun (WGS) entry which is preliminary data.</text>
</comment>
<dbReference type="AlphaFoldDB" id="A0A074V965"/>
<keyword evidence="1" id="KW-1133">Transmembrane helix</keyword>